<evidence type="ECO:0000313" key="2">
    <source>
        <dbReference type="EMBL" id="ASR85577.1"/>
    </source>
</evidence>
<gene>
    <name evidence="2" type="primary">79</name>
    <name evidence="2" type="ORF">SEA_KRUEGER_79</name>
</gene>
<dbReference type="RefSeq" id="YP_009951450.1">
    <property type="nucleotide sequence ID" value="NC_051601.1"/>
</dbReference>
<accession>A0A222ZLH6</accession>
<dbReference type="GeneID" id="60322885"/>
<organism evidence="2 3">
    <name type="scientific">Mycobacterium phage Krueger</name>
    <dbReference type="NCBI Taxonomy" id="2015820"/>
    <lineage>
        <taxon>Viruses</taxon>
        <taxon>Duplodnaviria</taxon>
        <taxon>Heunggongvirae</taxon>
        <taxon>Uroviricota</taxon>
        <taxon>Caudoviricetes</taxon>
        <taxon>Weiservirinae</taxon>
        <taxon>Unicornvirus</taxon>
        <taxon>Unicornvirus krueger</taxon>
    </lineage>
</organism>
<sequence>MMFTETWEAPSGALLPPRSREQVDEKHLAELYAAETQPDSARFNALYEGADNATRLAWSLGYRNPRVPGRIAECEALA</sequence>
<protein>
    <submittedName>
        <fullName evidence="2">Uncharacterized protein</fullName>
    </submittedName>
</protein>
<keyword evidence="3" id="KW-1185">Reference proteome</keyword>
<reference evidence="2 3" key="1">
    <citation type="submission" date="2017-06" db="EMBL/GenBank/DDBJ databases">
        <authorList>
            <person name="Tobias T."/>
            <person name="Darnell A."/>
            <person name="Downs E."/>
            <person name="Draper R."/>
            <person name="Fishman F."/>
            <person name="Harders C."/>
            <person name="Isola J."/>
            <person name="Keiser K."/>
            <person name="Knight T."/>
            <person name="Lindquist A."/>
            <person name="Mozdren S."/>
            <person name="Obiri-Yeboah D."/>
            <person name="Oostindie M."/>
            <person name="Pearce C."/>
            <person name="Pelyhes D."/>
            <person name="Peterson J."/>
            <person name="Smith S."/>
            <person name="Vroom A."/>
            <person name="Stukey J."/>
            <person name="Best A."/>
            <person name="Garlena R.A."/>
            <person name="Russell D.A."/>
            <person name="Pope W.H."/>
            <person name="Jacobs-Sera D."/>
            <person name="Hendrix R.W."/>
            <person name="Hatfull G.F."/>
        </authorList>
    </citation>
    <scope>NUCLEOTIDE SEQUENCE [LARGE SCALE GENOMIC DNA]</scope>
</reference>
<dbReference type="Proteomes" id="UP000226065">
    <property type="component" value="Segment"/>
</dbReference>
<evidence type="ECO:0000313" key="3">
    <source>
        <dbReference type="Proteomes" id="UP000226065"/>
    </source>
</evidence>
<feature type="region of interest" description="Disordered" evidence="1">
    <location>
        <begin position="1"/>
        <end position="20"/>
    </location>
</feature>
<dbReference type="KEGG" id="vg:60322885"/>
<name>A0A222ZLH6_9CAUD</name>
<proteinExistence type="predicted"/>
<evidence type="ECO:0000256" key="1">
    <source>
        <dbReference type="SAM" id="MobiDB-lite"/>
    </source>
</evidence>
<dbReference type="EMBL" id="MF324914">
    <property type="protein sequence ID" value="ASR85577.1"/>
    <property type="molecule type" value="Genomic_DNA"/>
</dbReference>